<evidence type="ECO:0000256" key="4">
    <source>
        <dbReference type="SAM" id="Phobius"/>
    </source>
</evidence>
<dbReference type="AlphaFoldDB" id="A0A0S4TK62"/>
<dbReference type="Pfam" id="PF20811">
    <property type="entry name" value="PARG_cat_N"/>
    <property type="match status" value="1"/>
</dbReference>
<accession>A0A0S4TK62</accession>
<comment type="similarity">
    <text evidence="1">Belongs to the poly(ADP-ribose) glycohydrolase family.</text>
</comment>
<protein>
    <recommendedName>
        <fullName evidence="2">poly(ADP-ribose) glycohydrolase</fullName>
        <ecNumber evidence="2">3.2.1.143</ecNumber>
    </recommendedName>
</protein>
<dbReference type="GO" id="GO:0009225">
    <property type="term" value="P:nucleotide-sugar metabolic process"/>
    <property type="evidence" value="ECO:0007669"/>
    <property type="project" value="TreeGrafter"/>
</dbReference>
<dbReference type="VEuPathDB" id="CryptoDB:CHUDEA8_2160"/>
<evidence type="ECO:0000256" key="3">
    <source>
        <dbReference type="ARBA" id="ARBA00022801"/>
    </source>
</evidence>
<organism evidence="7">
    <name type="scientific">Cryptosporidium hominis</name>
    <dbReference type="NCBI Taxonomy" id="237895"/>
    <lineage>
        <taxon>Eukaryota</taxon>
        <taxon>Sar</taxon>
        <taxon>Alveolata</taxon>
        <taxon>Apicomplexa</taxon>
        <taxon>Conoidasida</taxon>
        <taxon>Coccidia</taxon>
        <taxon>Eucoccidiorida</taxon>
        <taxon>Eimeriorina</taxon>
        <taxon>Cryptosporidiidae</taxon>
        <taxon>Cryptosporidium</taxon>
    </lineage>
</organism>
<dbReference type="GO" id="GO:0005634">
    <property type="term" value="C:nucleus"/>
    <property type="evidence" value="ECO:0007669"/>
    <property type="project" value="TreeGrafter"/>
</dbReference>
<dbReference type="OrthoDB" id="1937899at2759"/>
<sequence length="441" mass="49951">MNKIRYLFNEANTWSKITNFISLNHRNVNSRSSLKSFVKDLGVASNDGHIKSSTEKISSKIESSFLNADGTQSSKFFSSTFSVLSECLVKITDNLADNELPRNILTQKTNSIQMFTRKMIVLFLFAGFLGLFPGSFFHNQTPGLDFTGFFSSSRASSNQLSSFLSYFNIMGHKISQRDPMVSEYVVIQRHHRPPLQEYILTSSSLSLKPTQIISGFMESHNPGGHVVEAIFANKIYGSATLHNCMNQEEIVMTVVPETLIGRLFLEDLHDEDSVTIRGVMKYSNYRGFGTNQFTFQSIKEPEMYMSIPRVYAVVDALSRGSRFREFTLEYALREINKLTSALCDDFYGESEERDRSPFVTGYWGGGVFGGDIQYKFFLQLIAACICNRKLVYSDGSQKLDIKQIRQIESKYTTCGQLSDAFFKKHKTSGFSKENALKVMLT</sequence>
<dbReference type="PANTHER" id="PTHR12837:SF0">
    <property type="entry name" value="POLY(ADP-RIBOSE) GLYCOHYDROLASE"/>
    <property type="match status" value="1"/>
</dbReference>
<evidence type="ECO:0000313" key="8">
    <source>
        <dbReference type="EMBL" id="PPS98216.1"/>
    </source>
</evidence>
<dbReference type="VEuPathDB" id="CryptoDB:ChTU502y2012_421g0210"/>
<keyword evidence="9" id="KW-1185">Reference proteome</keyword>
<evidence type="ECO:0000256" key="2">
    <source>
        <dbReference type="ARBA" id="ARBA00012255"/>
    </source>
</evidence>
<evidence type="ECO:0000313" key="7">
    <source>
        <dbReference type="EMBL" id="CUV07764.1"/>
    </source>
</evidence>
<evidence type="ECO:0000313" key="9">
    <source>
        <dbReference type="Proteomes" id="UP001429100"/>
    </source>
</evidence>
<dbReference type="EC" id="3.2.1.143" evidence="2"/>
<dbReference type="GO" id="GO:1990966">
    <property type="term" value="P:ATP generation from poly-ADP-D-ribose"/>
    <property type="evidence" value="ECO:0007669"/>
    <property type="project" value="TreeGrafter"/>
</dbReference>
<dbReference type="InterPro" id="IPR048362">
    <property type="entry name" value="PARG_helical"/>
</dbReference>
<dbReference type="PANTHER" id="PTHR12837">
    <property type="entry name" value="POLY ADP-RIBOSE GLYCOHYDROLASE"/>
    <property type="match status" value="1"/>
</dbReference>
<evidence type="ECO:0000256" key="1">
    <source>
        <dbReference type="ARBA" id="ARBA00009545"/>
    </source>
</evidence>
<dbReference type="GO" id="GO:0005737">
    <property type="term" value="C:cytoplasm"/>
    <property type="evidence" value="ECO:0007669"/>
    <property type="project" value="TreeGrafter"/>
</dbReference>
<dbReference type="EMBL" id="JTAI01000002">
    <property type="protein sequence ID" value="PPS98216.1"/>
    <property type="molecule type" value="Genomic_DNA"/>
</dbReference>
<dbReference type="Proteomes" id="UP001429100">
    <property type="component" value="Unassembled WGS sequence"/>
</dbReference>
<reference evidence="8 9" key="3">
    <citation type="submission" date="2017-10" db="EMBL/GenBank/DDBJ databases">
        <title>Consistent, comparative and evidence-based genome annotation and re-annotation for the closely-related species, Cryptosporidium parvum, C. hominis and C. tyzzeri.</title>
        <authorList>
            <person name="Baptista R.P."/>
            <person name="Li Y."/>
            <person name="Sateriale A."/>
            <person name="Striepen B."/>
            <person name="Kissinger J.C."/>
        </authorList>
    </citation>
    <scope>NUCLEOTIDE SEQUENCE [LARGE SCALE GENOMIC DNA]</scope>
    <source>
        <strain evidence="8">30976</strain>
    </source>
</reference>
<feature type="domain" description="PARG catalytic Macro" evidence="5">
    <location>
        <begin position="215"/>
        <end position="393"/>
    </location>
</feature>
<dbReference type="GO" id="GO:0004649">
    <property type="term" value="F:poly(ADP-ribose) glycohydrolase activity"/>
    <property type="evidence" value="ECO:0007669"/>
    <property type="project" value="UniProtKB-EC"/>
</dbReference>
<dbReference type="InterPro" id="IPR007724">
    <property type="entry name" value="Poly_GlycHdrlase"/>
</dbReference>
<dbReference type="GO" id="GO:0006282">
    <property type="term" value="P:regulation of DNA repair"/>
    <property type="evidence" value="ECO:0007669"/>
    <property type="project" value="InterPro"/>
</dbReference>
<dbReference type="Pfam" id="PF05028">
    <property type="entry name" value="PARG_cat_C"/>
    <property type="match status" value="1"/>
</dbReference>
<dbReference type="InterPro" id="IPR046372">
    <property type="entry name" value="PARG_cat_C"/>
</dbReference>
<dbReference type="Proteomes" id="UP000199752">
    <property type="component" value="Chromosome 8"/>
</dbReference>
<feature type="transmembrane region" description="Helical" evidence="4">
    <location>
        <begin position="119"/>
        <end position="137"/>
    </location>
</feature>
<dbReference type="VEuPathDB" id="CryptoDB:Chro.80255"/>
<evidence type="ECO:0000259" key="6">
    <source>
        <dbReference type="Pfam" id="PF20811"/>
    </source>
</evidence>
<gene>
    <name evidence="7" type="ORF">CHUDEA8_2160</name>
    <name evidence="8" type="ORF">GY17_00000648</name>
</gene>
<keyword evidence="4" id="KW-1133">Transmembrane helix</keyword>
<name>A0A0S4TK62_CRYHO</name>
<feature type="domain" description="PARG helical" evidence="6">
    <location>
        <begin position="71"/>
        <end position="176"/>
    </location>
</feature>
<dbReference type="VEuPathDB" id="CryptoDB:GY17_00000648"/>
<keyword evidence="4" id="KW-0472">Membrane</keyword>
<keyword evidence="4" id="KW-0812">Transmembrane</keyword>
<dbReference type="EMBL" id="LN877954">
    <property type="protein sequence ID" value="CUV07764.1"/>
    <property type="molecule type" value="Genomic_DNA"/>
</dbReference>
<keyword evidence="3" id="KW-0378">Hydrolase</keyword>
<evidence type="ECO:0000259" key="5">
    <source>
        <dbReference type="Pfam" id="PF05028"/>
    </source>
</evidence>
<dbReference type="GO" id="GO:0005975">
    <property type="term" value="P:carbohydrate metabolic process"/>
    <property type="evidence" value="ECO:0007669"/>
    <property type="project" value="InterPro"/>
</dbReference>
<reference evidence="7" key="2">
    <citation type="submission" date="2015-08" db="EMBL/GenBank/DDBJ databases">
        <authorList>
            <person name="Babu N.S."/>
            <person name="Beckwith C.J."/>
            <person name="Beseler K.G."/>
            <person name="Brison A."/>
            <person name="Carone J.V."/>
            <person name="Caskin T.P."/>
            <person name="Diamond M."/>
            <person name="Durham M.E."/>
            <person name="Foxe J.M."/>
            <person name="Go M."/>
            <person name="Henderson B.A."/>
            <person name="Jones I.B."/>
            <person name="McGettigan J.A."/>
            <person name="Micheletti S.J."/>
            <person name="Nasrallah M.E."/>
            <person name="Ortiz D."/>
            <person name="Piller C.R."/>
            <person name="Privatt S.R."/>
            <person name="Schneider S.L."/>
            <person name="Sharp S."/>
            <person name="Smith T.C."/>
            <person name="Stanton J.D."/>
            <person name="Ullery H.E."/>
            <person name="Wilson R.J."/>
            <person name="Serrano M.G."/>
            <person name="Buck G."/>
            <person name="Lee V."/>
            <person name="Wang Y."/>
            <person name="Carvalho R."/>
            <person name="Voegtly L."/>
            <person name="Shi R."/>
            <person name="Duckworth R."/>
            <person name="Johnson A."/>
            <person name="Loviza R."/>
            <person name="Walstead R."/>
            <person name="Shah Z."/>
            <person name="Kiflezghi M."/>
            <person name="Wade K."/>
            <person name="Ball S.L."/>
            <person name="Bradley K.W."/>
            <person name="Asai D.J."/>
            <person name="Bowman C.A."/>
            <person name="Russell D.A."/>
            <person name="Pope W.H."/>
            <person name="Jacobs-Sera D."/>
            <person name="Hendrix R.W."/>
            <person name="Hatfull G.F."/>
        </authorList>
    </citation>
    <scope>NUCLEOTIDE SEQUENCE [LARGE SCALE GENOMIC DNA]</scope>
</reference>
<proteinExistence type="inferred from homology"/>
<reference evidence="8 9" key="1">
    <citation type="submission" date="2014-11" db="EMBL/GenBank/DDBJ databases">
        <title>Comparative genomic analysis of Cryptosporidium hominis reveals occurrence of genetic recombination in virulent subtypes.</title>
        <authorList>
            <person name="Guo Y."/>
            <person name="Tang K."/>
            <person name="Frace M."/>
            <person name="Li N."/>
            <person name="Roellig D.M."/>
            <person name="Sammons S."/>
            <person name="Knipe K."/>
            <person name="Rowe L."/>
            <person name="Feng Y."/>
            <person name="Xiao L."/>
        </authorList>
    </citation>
    <scope>NUCLEOTIDE SEQUENCE [LARGE SCALE GENOMIC DNA]</scope>
    <source>
        <strain evidence="8">30976</strain>
    </source>
</reference>